<gene>
    <name evidence="1" type="ORF">FH972_017587</name>
</gene>
<keyword evidence="2" id="KW-1185">Reference proteome</keyword>
<dbReference type="EMBL" id="CM017327">
    <property type="protein sequence ID" value="KAE8099622.1"/>
    <property type="molecule type" value="Genomic_DNA"/>
</dbReference>
<name>A0A5N6RJC6_9ROSI</name>
<dbReference type="Proteomes" id="UP000327013">
    <property type="component" value="Chromosome 7"/>
</dbReference>
<accession>A0A5N6RJC6</accession>
<sequence length="69" mass="7825">MAIDSHISICQYTFPLLWPPNRRYLSPPRWTPTSPHHSNMPPPCPIELKIEKPDPPSLAPGCLTCYGEK</sequence>
<protein>
    <submittedName>
        <fullName evidence="1">Uncharacterized protein</fullName>
    </submittedName>
</protein>
<dbReference type="AlphaFoldDB" id="A0A5N6RJC6"/>
<evidence type="ECO:0000313" key="2">
    <source>
        <dbReference type="Proteomes" id="UP000327013"/>
    </source>
</evidence>
<evidence type="ECO:0000313" key="1">
    <source>
        <dbReference type="EMBL" id="KAE8099622.1"/>
    </source>
</evidence>
<reference evidence="1 2" key="1">
    <citation type="submission" date="2019-06" db="EMBL/GenBank/DDBJ databases">
        <title>A chromosomal-level reference genome of Carpinus fangiana (Coryloideae, Betulaceae).</title>
        <authorList>
            <person name="Yang X."/>
            <person name="Wang Z."/>
            <person name="Zhang L."/>
            <person name="Hao G."/>
            <person name="Liu J."/>
            <person name="Yang Y."/>
        </authorList>
    </citation>
    <scope>NUCLEOTIDE SEQUENCE [LARGE SCALE GENOMIC DNA]</scope>
    <source>
        <strain evidence="1">Cfa_2016G</strain>
        <tissue evidence="1">Leaf</tissue>
    </source>
</reference>
<proteinExistence type="predicted"/>
<organism evidence="1 2">
    <name type="scientific">Carpinus fangiana</name>
    <dbReference type="NCBI Taxonomy" id="176857"/>
    <lineage>
        <taxon>Eukaryota</taxon>
        <taxon>Viridiplantae</taxon>
        <taxon>Streptophyta</taxon>
        <taxon>Embryophyta</taxon>
        <taxon>Tracheophyta</taxon>
        <taxon>Spermatophyta</taxon>
        <taxon>Magnoliopsida</taxon>
        <taxon>eudicotyledons</taxon>
        <taxon>Gunneridae</taxon>
        <taxon>Pentapetalae</taxon>
        <taxon>rosids</taxon>
        <taxon>fabids</taxon>
        <taxon>Fagales</taxon>
        <taxon>Betulaceae</taxon>
        <taxon>Carpinus</taxon>
    </lineage>
</organism>